<dbReference type="PATRIC" id="fig|762967.3.peg.1876"/>
<dbReference type="NCBIfam" id="TIGR03317">
    <property type="entry name" value="ygfZ_signature"/>
    <property type="match status" value="1"/>
</dbReference>
<sequence>MTSTNALPRRARVADMTLLRVEGKDAVRFLHGQFTNRIEGLRDRVVSAGYCSPKGRLLAVLRAWMAADGAVMLLLPTSRAAGFLKRMRMYVLRDDVTFTDVTADFTLTLELGAADAPAAGEAARREDAVLLDLQPTNAVEGFIEAGTRTLVVGPKTEDAAEALPFDLWRVSEIAAGVPQVFESTMEAFVPQQINLELVGGVVFNKGCYPGQEVVSRLQHIGETPRRGAIVMLATAEAPAPGTLLEAADAVVVDAVSNGKETLAFVCAKVAGIPEGAAKTLPLPYEIRNVLKG</sequence>
<dbReference type="Gene3D" id="3.30.1360.120">
    <property type="entry name" value="Probable tRNA modification gtpase trme, domain 1"/>
    <property type="match status" value="1"/>
</dbReference>
<dbReference type="InterPro" id="IPR017703">
    <property type="entry name" value="YgfZ/GCV_T_CS"/>
</dbReference>
<keyword evidence="3" id="KW-1185">Reference proteome</keyword>
<dbReference type="Proteomes" id="UP000004956">
    <property type="component" value="Unassembled WGS sequence"/>
</dbReference>
<dbReference type="AlphaFoldDB" id="H3KHY0"/>
<evidence type="ECO:0000313" key="2">
    <source>
        <dbReference type="EMBL" id="EHY30281.1"/>
    </source>
</evidence>
<evidence type="ECO:0000256" key="1">
    <source>
        <dbReference type="ARBA" id="ARBA00022946"/>
    </source>
</evidence>
<protein>
    <submittedName>
        <fullName evidence="2">Folate-binding protein YgfZ</fullName>
    </submittedName>
</protein>
<reference evidence="2 3" key="1">
    <citation type="submission" date="2011-11" db="EMBL/GenBank/DDBJ databases">
        <authorList>
            <person name="Weinstock G."/>
            <person name="Sodergren E."/>
            <person name="Clifton S."/>
            <person name="Fulton L."/>
            <person name="Fulton B."/>
            <person name="Courtney L."/>
            <person name="Fronick C."/>
            <person name="Harrison M."/>
            <person name="Strong C."/>
            <person name="Farmer C."/>
            <person name="Delahaunty K."/>
            <person name="Markovic C."/>
            <person name="Hall O."/>
            <person name="Minx P."/>
            <person name="Tomlinson C."/>
            <person name="Mitreva M."/>
            <person name="Hou S."/>
            <person name="Chen J."/>
            <person name="Wollam A."/>
            <person name="Pepin K.H."/>
            <person name="Johnson M."/>
            <person name="Bhonagiri V."/>
            <person name="Zhang X."/>
            <person name="Suruliraj S."/>
            <person name="Warren W."/>
            <person name="Chinwalla A."/>
            <person name="Mardis E.R."/>
            <person name="Wilson R.K."/>
        </authorList>
    </citation>
    <scope>NUCLEOTIDE SEQUENCE [LARGE SCALE GENOMIC DNA]</scope>
    <source>
        <strain evidence="2 3">YIT 11816</strain>
    </source>
</reference>
<organism evidence="2 3">
    <name type="scientific">Sutterella parvirubra YIT 11816</name>
    <dbReference type="NCBI Taxonomy" id="762967"/>
    <lineage>
        <taxon>Bacteria</taxon>
        <taxon>Pseudomonadati</taxon>
        <taxon>Pseudomonadota</taxon>
        <taxon>Betaproteobacteria</taxon>
        <taxon>Burkholderiales</taxon>
        <taxon>Sutterellaceae</taxon>
        <taxon>Sutterella</taxon>
    </lineage>
</organism>
<name>H3KHY0_9BURK</name>
<keyword evidence="1" id="KW-0809">Transit peptide</keyword>
<dbReference type="InterPro" id="IPR045179">
    <property type="entry name" value="YgfZ/GcvT"/>
</dbReference>
<dbReference type="RefSeq" id="WP_008543766.1">
    <property type="nucleotide sequence ID" value="NZ_JH605015.1"/>
</dbReference>
<dbReference type="EMBL" id="AFBQ01000362">
    <property type="protein sequence ID" value="EHY30281.1"/>
    <property type="molecule type" value="Genomic_DNA"/>
</dbReference>
<dbReference type="PANTHER" id="PTHR22602">
    <property type="entry name" value="TRANSFERASE CAF17, MITOCHONDRIAL-RELATED"/>
    <property type="match status" value="1"/>
</dbReference>
<accession>H3KHY0</accession>
<gene>
    <name evidence="2" type="ORF">HMPREF9440_02377</name>
</gene>
<proteinExistence type="predicted"/>
<evidence type="ECO:0000313" key="3">
    <source>
        <dbReference type="Proteomes" id="UP000004956"/>
    </source>
</evidence>
<dbReference type="HOGENOM" id="CLU_007884_6_2_4"/>
<dbReference type="InterPro" id="IPR027266">
    <property type="entry name" value="TrmE/GcvT-like"/>
</dbReference>
<dbReference type="Gene3D" id="2.40.30.160">
    <property type="match status" value="1"/>
</dbReference>
<comment type="caution">
    <text evidence="2">The sequence shown here is derived from an EMBL/GenBank/DDBJ whole genome shotgun (WGS) entry which is preliminary data.</text>
</comment>
<dbReference type="GO" id="GO:0016226">
    <property type="term" value="P:iron-sulfur cluster assembly"/>
    <property type="evidence" value="ECO:0007669"/>
    <property type="project" value="TreeGrafter"/>
</dbReference>
<dbReference type="PANTHER" id="PTHR22602:SF0">
    <property type="entry name" value="TRANSFERASE CAF17, MITOCHONDRIAL-RELATED"/>
    <property type="match status" value="1"/>
</dbReference>
<dbReference type="STRING" id="762967.HMPREF9440_02377"/>
<dbReference type="SUPFAM" id="SSF103025">
    <property type="entry name" value="Folate-binding domain"/>
    <property type="match status" value="1"/>
</dbReference>